<accession>B4W4Y2</accession>
<dbReference type="STRING" id="118168.MC7420_5966"/>
<reference evidence="1 2" key="1">
    <citation type="submission" date="2008-07" db="EMBL/GenBank/DDBJ databases">
        <authorList>
            <person name="Tandeau de Marsac N."/>
            <person name="Ferriera S."/>
            <person name="Johnson J."/>
            <person name="Kravitz S."/>
            <person name="Beeson K."/>
            <person name="Sutton G."/>
            <person name="Rogers Y.-H."/>
            <person name="Friedman R."/>
            <person name="Frazier M."/>
            <person name="Venter J.C."/>
        </authorList>
    </citation>
    <scope>NUCLEOTIDE SEQUENCE [LARGE SCALE GENOMIC DNA]</scope>
    <source>
        <strain evidence="1 2">PCC 7420</strain>
    </source>
</reference>
<protein>
    <submittedName>
        <fullName evidence="1">Uncharacterized protein</fullName>
    </submittedName>
</protein>
<gene>
    <name evidence="1" type="ORF">MC7420_5966</name>
</gene>
<evidence type="ECO:0000313" key="2">
    <source>
        <dbReference type="Proteomes" id="UP000003835"/>
    </source>
</evidence>
<dbReference type="HOGENOM" id="CLU_3326819_0_0_3"/>
<organism evidence="1 2">
    <name type="scientific">Coleofasciculus chthonoplastes PCC 7420</name>
    <dbReference type="NCBI Taxonomy" id="118168"/>
    <lineage>
        <taxon>Bacteria</taxon>
        <taxon>Bacillati</taxon>
        <taxon>Cyanobacteriota</taxon>
        <taxon>Cyanophyceae</taxon>
        <taxon>Coleofasciculales</taxon>
        <taxon>Coleofasciculaceae</taxon>
        <taxon>Coleofasciculus</taxon>
    </lineage>
</organism>
<keyword evidence="2" id="KW-1185">Reference proteome</keyword>
<name>B4W4Y2_9CYAN</name>
<dbReference type="EMBL" id="DS989882">
    <property type="protein sequence ID" value="EDX70763.1"/>
    <property type="molecule type" value="Genomic_DNA"/>
</dbReference>
<dbReference type="AlphaFoldDB" id="B4W4Y2"/>
<sequence>MIRLLGRLFTSLCQSVSLTIQHWENCHPVCKICVFVNT</sequence>
<proteinExistence type="predicted"/>
<evidence type="ECO:0000313" key="1">
    <source>
        <dbReference type="EMBL" id="EDX70763.1"/>
    </source>
</evidence>
<dbReference type="Proteomes" id="UP000003835">
    <property type="component" value="Unassembled WGS sequence"/>
</dbReference>